<keyword evidence="2" id="KW-1185">Reference proteome</keyword>
<proteinExistence type="predicted"/>
<dbReference type="EMBL" id="CM045772">
    <property type="protein sequence ID" value="KAI7986502.1"/>
    <property type="molecule type" value="Genomic_DNA"/>
</dbReference>
<dbReference type="Proteomes" id="UP001060215">
    <property type="component" value="Chromosome 15"/>
</dbReference>
<accession>A0ACC0FCR3</accession>
<evidence type="ECO:0000313" key="1">
    <source>
        <dbReference type="EMBL" id="KAI7986502.1"/>
    </source>
</evidence>
<reference evidence="1 2" key="1">
    <citation type="journal article" date="2022" name="Plant J.">
        <title>Chromosome-level genome of Camellia lanceoleosa provides a valuable resource for understanding genome evolution and self-incompatibility.</title>
        <authorList>
            <person name="Gong W."/>
            <person name="Xiao S."/>
            <person name="Wang L."/>
            <person name="Liao Z."/>
            <person name="Chang Y."/>
            <person name="Mo W."/>
            <person name="Hu G."/>
            <person name="Li W."/>
            <person name="Zhao G."/>
            <person name="Zhu H."/>
            <person name="Hu X."/>
            <person name="Ji K."/>
            <person name="Xiang X."/>
            <person name="Song Q."/>
            <person name="Yuan D."/>
            <person name="Jin S."/>
            <person name="Zhang L."/>
        </authorList>
    </citation>
    <scope>NUCLEOTIDE SEQUENCE [LARGE SCALE GENOMIC DNA]</scope>
    <source>
        <strain evidence="1">SQ_2022a</strain>
    </source>
</reference>
<organism evidence="1 2">
    <name type="scientific">Camellia lanceoleosa</name>
    <dbReference type="NCBI Taxonomy" id="1840588"/>
    <lineage>
        <taxon>Eukaryota</taxon>
        <taxon>Viridiplantae</taxon>
        <taxon>Streptophyta</taxon>
        <taxon>Embryophyta</taxon>
        <taxon>Tracheophyta</taxon>
        <taxon>Spermatophyta</taxon>
        <taxon>Magnoliopsida</taxon>
        <taxon>eudicotyledons</taxon>
        <taxon>Gunneridae</taxon>
        <taxon>Pentapetalae</taxon>
        <taxon>asterids</taxon>
        <taxon>Ericales</taxon>
        <taxon>Theaceae</taxon>
        <taxon>Camellia</taxon>
    </lineage>
</organism>
<comment type="caution">
    <text evidence="1">The sequence shown here is derived from an EMBL/GenBank/DDBJ whole genome shotgun (WGS) entry which is preliminary data.</text>
</comment>
<gene>
    <name evidence="1" type="ORF">LOK49_LG14G01744</name>
</gene>
<evidence type="ECO:0000313" key="2">
    <source>
        <dbReference type="Proteomes" id="UP001060215"/>
    </source>
</evidence>
<protein>
    <submittedName>
        <fullName evidence="1">UNC93-like protein 3</fullName>
    </submittedName>
</protein>
<name>A0ACC0FCR3_9ERIC</name>
<sequence length="181" mass="20310">MGKGKGTINLQQSNENVHQGKIHAQSMHNTILERMAGGNFIFMWTGDIKDPEHPYSLEQLNVLSEESITVDEKLGRIFLDAIYPSNNIYNKKMLIPTQRLVTLAILNQTYSSEQSSSNPFIPFLINKEDLGTISLGILYSSFTVFSLVAALVVRFLGSKNALILGTTEYWLFIAVNLIPTW</sequence>